<organism evidence="2 3">
    <name type="scientific">Pristionchus mayeri</name>
    <dbReference type="NCBI Taxonomy" id="1317129"/>
    <lineage>
        <taxon>Eukaryota</taxon>
        <taxon>Metazoa</taxon>
        <taxon>Ecdysozoa</taxon>
        <taxon>Nematoda</taxon>
        <taxon>Chromadorea</taxon>
        <taxon>Rhabditida</taxon>
        <taxon>Rhabditina</taxon>
        <taxon>Diplogasteromorpha</taxon>
        <taxon>Diplogasteroidea</taxon>
        <taxon>Neodiplogasteridae</taxon>
        <taxon>Pristionchus</taxon>
    </lineage>
</organism>
<evidence type="ECO:0000313" key="3">
    <source>
        <dbReference type="Proteomes" id="UP001328107"/>
    </source>
</evidence>
<name>A0AAN5HYH4_9BILA</name>
<dbReference type="AlphaFoldDB" id="A0AAN5HYH4"/>
<reference evidence="3" key="1">
    <citation type="submission" date="2022-10" db="EMBL/GenBank/DDBJ databases">
        <title>Genome assembly of Pristionchus species.</title>
        <authorList>
            <person name="Yoshida K."/>
            <person name="Sommer R.J."/>
        </authorList>
    </citation>
    <scope>NUCLEOTIDE SEQUENCE [LARGE SCALE GENOMIC DNA]</scope>
    <source>
        <strain evidence="3">RS5460</strain>
    </source>
</reference>
<accession>A0AAN5HYH4</accession>
<dbReference type="EMBL" id="BTRK01000004">
    <property type="protein sequence ID" value="GMR45494.1"/>
    <property type="molecule type" value="Genomic_DNA"/>
</dbReference>
<proteinExistence type="predicted"/>
<evidence type="ECO:0000256" key="1">
    <source>
        <dbReference type="SAM" id="MobiDB-lite"/>
    </source>
</evidence>
<feature type="compositionally biased region" description="Basic residues" evidence="1">
    <location>
        <begin position="96"/>
        <end position="106"/>
    </location>
</feature>
<protein>
    <submittedName>
        <fullName evidence="2">Uncharacterized protein</fullName>
    </submittedName>
</protein>
<feature type="non-terminal residue" evidence="2">
    <location>
        <position position="1"/>
    </location>
</feature>
<sequence length="280" mass="31343">IVRSLPGGRFPSSLLSFLSLSPLIYPSTSLLIHLGSTFFPPVSLPPIGRFYPAMLHPLRDQNPAPGAMQLYPTAEPIHQTSERWMETCERCERCSRSRKRHHSQRNNRREFVRPPLNRHSSSSSEEDAEKTLTLEQPDENAYARAPEHATGNSAFTAVWDGPAEEYVKLHAAVAATAAVWNDPAVEYARASEAAAAEAAAWNARAEEYARIRAAAAAAEAAWDDPAVEVDLDMSFDDEDDVKPIGDKIPEGYERVSYSVRDEPMHPKLRDLFRRYSKNLR</sequence>
<keyword evidence="3" id="KW-1185">Reference proteome</keyword>
<feature type="region of interest" description="Disordered" evidence="1">
    <location>
        <begin position="95"/>
        <end position="135"/>
    </location>
</feature>
<gene>
    <name evidence="2" type="ORF">PMAYCL1PPCAC_15689</name>
</gene>
<dbReference type="Proteomes" id="UP001328107">
    <property type="component" value="Unassembled WGS sequence"/>
</dbReference>
<evidence type="ECO:0000313" key="2">
    <source>
        <dbReference type="EMBL" id="GMR45494.1"/>
    </source>
</evidence>
<comment type="caution">
    <text evidence="2">The sequence shown here is derived from an EMBL/GenBank/DDBJ whole genome shotgun (WGS) entry which is preliminary data.</text>
</comment>